<dbReference type="InterPro" id="IPR003497">
    <property type="entry name" value="BRO_N_domain"/>
</dbReference>
<dbReference type="Proteomes" id="UP000441162">
    <property type="component" value="Unassembled WGS sequence"/>
</dbReference>
<feature type="domain" description="Bro-N" evidence="1">
    <location>
        <begin position="15"/>
        <end position="51"/>
    </location>
</feature>
<protein>
    <submittedName>
        <fullName evidence="4">BRO family protein</fullName>
    </submittedName>
</protein>
<accession>A0A4Q5HG04</accession>
<sequence length="77" mass="9010">MLFNYQSDEENAFNQIRTIEEDGKLWFCATDVARVLGYVNPRDAIIRYCKSMGVVIRVCCTTSLKEEYFLEQLALNY</sequence>
<reference evidence="4" key="2">
    <citation type="journal article" date="2023" name="Nat. Commun.">
        <title>Identification of a novel Human Milk Oligosaccharides utilization cluster in the infant gut commensal Bacteroides dorei.</title>
        <authorList>
            <person name="Kijner S."/>
            <person name="Ennis D."/>
            <person name="Shmorak S."/>
            <person name="Florentin A."/>
            <person name="Yassour M."/>
        </authorList>
    </citation>
    <scope>NUCLEOTIDE SEQUENCE</scope>
    <source>
        <strain evidence="4">2</strain>
    </source>
</reference>
<dbReference type="Proteomes" id="UP000481616">
    <property type="component" value="Unassembled WGS sequence"/>
</dbReference>
<dbReference type="EMBL" id="VVYY01000090">
    <property type="protein sequence ID" value="KAA5389563.1"/>
    <property type="molecule type" value="Genomic_DNA"/>
</dbReference>
<dbReference type="Proteomes" id="UP001177934">
    <property type="component" value="Chromosome"/>
</dbReference>
<dbReference type="RefSeq" id="WP_032950652.1">
    <property type="nucleotide sequence ID" value="NZ_CAXSLT010000020.1"/>
</dbReference>
<evidence type="ECO:0000313" key="3">
    <source>
        <dbReference type="EMBL" id="KAA5398724.1"/>
    </source>
</evidence>
<gene>
    <name evidence="3" type="ORF">F2Y51_24540</name>
    <name evidence="2" type="ORF">F2Y58_24655</name>
    <name evidence="4" type="ORF">QNN11_12755</name>
</gene>
<evidence type="ECO:0000313" key="2">
    <source>
        <dbReference type="EMBL" id="KAA5389563.1"/>
    </source>
</evidence>
<reference evidence="5 6" key="1">
    <citation type="journal article" date="2019" name="Nat. Med.">
        <title>A library of human gut bacterial isolates paired with longitudinal multiomics data enables mechanistic microbiome research.</title>
        <authorList>
            <person name="Poyet M."/>
            <person name="Groussin M."/>
            <person name="Gibbons S.M."/>
            <person name="Avila-Pacheco J."/>
            <person name="Jiang X."/>
            <person name="Kearney S.M."/>
            <person name="Perrotta A.R."/>
            <person name="Berdy B."/>
            <person name="Zhao S."/>
            <person name="Lieberman T.D."/>
            <person name="Swanson P.K."/>
            <person name="Smith M."/>
            <person name="Roesemann S."/>
            <person name="Alexander J.E."/>
            <person name="Rich S.A."/>
            <person name="Livny J."/>
            <person name="Vlamakis H."/>
            <person name="Clish C."/>
            <person name="Bullock K."/>
            <person name="Deik A."/>
            <person name="Scott J."/>
            <person name="Pierce K.A."/>
            <person name="Xavier R.J."/>
            <person name="Alm E.J."/>
        </authorList>
    </citation>
    <scope>NUCLEOTIDE SEQUENCE [LARGE SCALE GENOMIC DNA]</scope>
    <source>
        <strain evidence="2 6">BIOML-A1</strain>
        <strain evidence="3 5">BIOML-A4</strain>
    </source>
</reference>
<dbReference type="AlphaFoldDB" id="A0A4Q5HG04"/>
<evidence type="ECO:0000313" key="4">
    <source>
        <dbReference type="EMBL" id="WHX08422.1"/>
    </source>
</evidence>
<evidence type="ECO:0000313" key="6">
    <source>
        <dbReference type="Proteomes" id="UP000481616"/>
    </source>
</evidence>
<proteinExistence type="predicted"/>
<dbReference type="EMBL" id="CP126056">
    <property type="protein sequence ID" value="WHX08422.1"/>
    <property type="molecule type" value="Genomic_DNA"/>
</dbReference>
<dbReference type="Pfam" id="PF02498">
    <property type="entry name" value="Bro-N"/>
    <property type="match status" value="1"/>
</dbReference>
<evidence type="ECO:0000259" key="1">
    <source>
        <dbReference type="Pfam" id="PF02498"/>
    </source>
</evidence>
<evidence type="ECO:0000313" key="5">
    <source>
        <dbReference type="Proteomes" id="UP000441162"/>
    </source>
</evidence>
<name>A0A4Q5HG04_9BACT</name>
<dbReference type="EMBL" id="VVZA01000111">
    <property type="protein sequence ID" value="KAA5398724.1"/>
    <property type="molecule type" value="Genomic_DNA"/>
</dbReference>
<organism evidence="3 5">
    <name type="scientific">Phocaeicola dorei</name>
    <dbReference type="NCBI Taxonomy" id="357276"/>
    <lineage>
        <taxon>Bacteria</taxon>
        <taxon>Pseudomonadati</taxon>
        <taxon>Bacteroidota</taxon>
        <taxon>Bacteroidia</taxon>
        <taxon>Bacteroidales</taxon>
        <taxon>Bacteroidaceae</taxon>
        <taxon>Phocaeicola</taxon>
    </lineage>
</organism>